<protein>
    <submittedName>
        <fullName evidence="3">NAD-dependent epimerase/dehydratase family protein</fullName>
    </submittedName>
</protein>
<gene>
    <name evidence="3" type="ORF">GCM10022223_34660</name>
</gene>
<dbReference type="EMBL" id="BAAAZO010000006">
    <property type="protein sequence ID" value="GAA3615488.1"/>
    <property type="molecule type" value="Genomic_DNA"/>
</dbReference>
<dbReference type="Pfam" id="PF01370">
    <property type="entry name" value="Epimerase"/>
    <property type="match status" value="1"/>
</dbReference>
<evidence type="ECO:0000313" key="4">
    <source>
        <dbReference type="Proteomes" id="UP001501074"/>
    </source>
</evidence>
<sequence length="356" mass="38588">MLVTGVARYLGARFARLLAQEPGVDRVVGVDVIAPPYDIGAAEFVRADIRNSMIGRIIEQTGVDTVVHMSVIATPVSAGGRTAQKEINVIGTMQLLAACQRATRLRRLVVKSTSAVYGSSPRDPAMFTETLVGKHPPRTGWGKDSAEVEEYVRGFSRRRPEVEVVTLRPANIVGPGIRTSMTDYFSLPVIPGVLGFDPRLQFLHEDDALEAIRRATLGDAQGVINVAGDGVIGLGQAAGFAGRPTVGLPPRLAGLMGSVYHRGGLADFSPDQVRYLRFGRCLDTTRMREQLGLEPAYTTREAFLDFVRTRGLRGPLSPEVVNAVERKVVNWLRPPGSARATRTAEAQPRPPFPDTP</sequence>
<dbReference type="PANTHER" id="PTHR43245">
    <property type="entry name" value="BIFUNCTIONAL POLYMYXIN RESISTANCE PROTEIN ARNA"/>
    <property type="match status" value="1"/>
</dbReference>
<dbReference type="SUPFAM" id="SSF51735">
    <property type="entry name" value="NAD(P)-binding Rossmann-fold domains"/>
    <property type="match status" value="1"/>
</dbReference>
<name>A0ABP6ZP73_9ACTN</name>
<dbReference type="InterPro" id="IPR050177">
    <property type="entry name" value="Lipid_A_modif_metabolic_enz"/>
</dbReference>
<dbReference type="Gene3D" id="3.40.50.720">
    <property type="entry name" value="NAD(P)-binding Rossmann-like Domain"/>
    <property type="match status" value="1"/>
</dbReference>
<comment type="caution">
    <text evidence="3">The sequence shown here is derived from an EMBL/GenBank/DDBJ whole genome shotgun (WGS) entry which is preliminary data.</text>
</comment>
<feature type="region of interest" description="Disordered" evidence="1">
    <location>
        <begin position="335"/>
        <end position="356"/>
    </location>
</feature>
<keyword evidence="4" id="KW-1185">Reference proteome</keyword>
<evidence type="ECO:0000313" key="3">
    <source>
        <dbReference type="EMBL" id="GAA3615488.1"/>
    </source>
</evidence>
<dbReference type="PANTHER" id="PTHR43245:SF52">
    <property type="entry name" value="NAD-DEPENDENT EPIMERASE_DEHYDRATASE"/>
    <property type="match status" value="1"/>
</dbReference>
<evidence type="ECO:0000256" key="1">
    <source>
        <dbReference type="SAM" id="MobiDB-lite"/>
    </source>
</evidence>
<reference evidence="4" key="1">
    <citation type="journal article" date="2019" name="Int. J. Syst. Evol. Microbiol.">
        <title>The Global Catalogue of Microorganisms (GCM) 10K type strain sequencing project: providing services to taxonomists for standard genome sequencing and annotation.</title>
        <authorList>
            <consortium name="The Broad Institute Genomics Platform"/>
            <consortium name="The Broad Institute Genome Sequencing Center for Infectious Disease"/>
            <person name="Wu L."/>
            <person name="Ma J."/>
        </authorList>
    </citation>
    <scope>NUCLEOTIDE SEQUENCE [LARGE SCALE GENOMIC DNA]</scope>
    <source>
        <strain evidence="4">JCM 16902</strain>
    </source>
</reference>
<evidence type="ECO:0000259" key="2">
    <source>
        <dbReference type="Pfam" id="PF01370"/>
    </source>
</evidence>
<dbReference type="Proteomes" id="UP001501074">
    <property type="component" value="Unassembled WGS sequence"/>
</dbReference>
<proteinExistence type="predicted"/>
<dbReference type="InterPro" id="IPR001509">
    <property type="entry name" value="Epimerase_deHydtase"/>
</dbReference>
<organism evidence="3 4">
    <name type="scientific">Kineosporia mesophila</name>
    <dbReference type="NCBI Taxonomy" id="566012"/>
    <lineage>
        <taxon>Bacteria</taxon>
        <taxon>Bacillati</taxon>
        <taxon>Actinomycetota</taxon>
        <taxon>Actinomycetes</taxon>
        <taxon>Kineosporiales</taxon>
        <taxon>Kineosporiaceae</taxon>
        <taxon>Kineosporia</taxon>
    </lineage>
</organism>
<accession>A0ABP6ZP73</accession>
<feature type="domain" description="NAD-dependent epimerase/dehydratase" evidence="2">
    <location>
        <begin position="1"/>
        <end position="217"/>
    </location>
</feature>
<dbReference type="InterPro" id="IPR036291">
    <property type="entry name" value="NAD(P)-bd_dom_sf"/>
</dbReference>